<evidence type="ECO:0000313" key="3">
    <source>
        <dbReference type="Proteomes" id="UP001418796"/>
    </source>
</evidence>
<evidence type="ECO:0000256" key="1">
    <source>
        <dbReference type="HAMAP-Rule" id="MF_01861"/>
    </source>
</evidence>
<accession>A0ABU9VJV3</accession>
<comment type="similarity">
    <text evidence="1">Belongs to the UPF0738 family.</text>
</comment>
<proteinExistence type="inferred from homology"/>
<evidence type="ECO:0000313" key="2">
    <source>
        <dbReference type="EMBL" id="MEN0644165.1"/>
    </source>
</evidence>
<dbReference type="Proteomes" id="UP001418796">
    <property type="component" value="Unassembled WGS sequence"/>
</dbReference>
<dbReference type="HAMAP" id="MF_01861">
    <property type="entry name" value="UPF0738"/>
    <property type="match status" value="1"/>
</dbReference>
<comment type="caution">
    <text evidence="2">The sequence shown here is derived from an EMBL/GenBank/DDBJ whole genome shotgun (WGS) entry which is preliminary data.</text>
</comment>
<protein>
    <recommendedName>
        <fullName evidence="1">UPF0738 protein MKY91_13520</fullName>
    </recommendedName>
</protein>
<gene>
    <name evidence="2" type="ORF">MKY91_13520</name>
</gene>
<organism evidence="2 3">
    <name type="scientific">Alkalicoccobacillus gibsonii</name>
    <dbReference type="NCBI Taxonomy" id="79881"/>
    <lineage>
        <taxon>Bacteria</taxon>
        <taxon>Bacillati</taxon>
        <taxon>Bacillota</taxon>
        <taxon>Bacilli</taxon>
        <taxon>Bacillales</taxon>
        <taxon>Bacillaceae</taxon>
        <taxon>Alkalicoccobacillus</taxon>
    </lineage>
</organism>
<dbReference type="InterPro" id="IPR020908">
    <property type="entry name" value="UPF0738"/>
</dbReference>
<dbReference type="RefSeq" id="WP_343130930.1">
    <property type="nucleotide sequence ID" value="NZ_JBCITK010000001.1"/>
</dbReference>
<dbReference type="Pfam" id="PF19785">
    <property type="entry name" value="UPF0738"/>
    <property type="match status" value="1"/>
</dbReference>
<keyword evidence="3" id="KW-1185">Reference proteome</keyword>
<name>A0ABU9VJV3_9BACI</name>
<reference evidence="2 3" key="1">
    <citation type="submission" date="2024-03" db="EMBL/GenBank/DDBJ databases">
        <title>Bacilli Hybrid Assemblies.</title>
        <authorList>
            <person name="Kovac J."/>
        </authorList>
    </citation>
    <scope>NUCLEOTIDE SEQUENCE [LARGE SCALE GENOMIC DNA]</scope>
    <source>
        <strain evidence="2 3">FSL R7-0666</strain>
    </source>
</reference>
<dbReference type="EMBL" id="JBCITK010000001">
    <property type="protein sequence ID" value="MEN0644165.1"/>
    <property type="molecule type" value="Genomic_DNA"/>
</dbReference>
<sequence>MHKIHIIEMIETDAHWRAVGHENVPVETAQKVKPGNRLLVDSDGFAFVYIIEDDTGFHHIVFHQEMWETVNQAYKSKKPIWLELGENQRLELTGFHEEFDFLLENIEGNGNYGVDFEQAVSTAFHLNETN</sequence>